<evidence type="ECO:0000256" key="6">
    <source>
        <dbReference type="ARBA" id="ARBA00023125"/>
    </source>
</evidence>
<feature type="domain" description="C2H2-type" evidence="11">
    <location>
        <begin position="37"/>
        <end position="64"/>
    </location>
</feature>
<dbReference type="InterPro" id="IPR050331">
    <property type="entry name" value="Zinc_finger"/>
</dbReference>
<feature type="coiled-coil region" evidence="9">
    <location>
        <begin position="221"/>
        <end position="276"/>
    </location>
</feature>
<feature type="domain" description="C2H2-type" evidence="11">
    <location>
        <begin position="95"/>
        <end position="118"/>
    </location>
</feature>
<dbReference type="PROSITE" id="PS00028">
    <property type="entry name" value="ZINC_FINGER_C2H2_1"/>
    <property type="match status" value="4"/>
</dbReference>
<keyword evidence="9" id="KW-0175">Coiled coil</keyword>
<gene>
    <name evidence="12" type="ORF">ODALV1_LOCUS24542</name>
</gene>
<feature type="compositionally biased region" description="Basic residues" evidence="10">
    <location>
        <begin position="172"/>
        <end position="181"/>
    </location>
</feature>
<feature type="domain" description="C2H2-type" evidence="11">
    <location>
        <begin position="65"/>
        <end position="92"/>
    </location>
</feature>
<feature type="domain" description="C2H2-type" evidence="11">
    <location>
        <begin position="9"/>
        <end position="36"/>
    </location>
</feature>
<evidence type="ECO:0000256" key="1">
    <source>
        <dbReference type="ARBA" id="ARBA00004123"/>
    </source>
</evidence>
<feature type="region of interest" description="Disordered" evidence="10">
    <location>
        <begin position="172"/>
        <end position="217"/>
    </location>
</feature>
<dbReference type="Gene3D" id="3.30.160.60">
    <property type="entry name" value="Classic Zinc Finger"/>
    <property type="match status" value="5"/>
</dbReference>
<keyword evidence="13" id="KW-1185">Reference proteome</keyword>
<evidence type="ECO:0000313" key="12">
    <source>
        <dbReference type="EMBL" id="CAL8132248.1"/>
    </source>
</evidence>
<accession>A0ABP1RP82</accession>
<evidence type="ECO:0000256" key="3">
    <source>
        <dbReference type="ARBA" id="ARBA00022737"/>
    </source>
</evidence>
<dbReference type="Proteomes" id="UP001642540">
    <property type="component" value="Unassembled WGS sequence"/>
</dbReference>
<keyword evidence="4 8" id="KW-0863">Zinc-finger</keyword>
<keyword evidence="6" id="KW-0238">DNA-binding</keyword>
<dbReference type="Pfam" id="PF00096">
    <property type="entry name" value="zf-C2H2"/>
    <property type="match status" value="3"/>
</dbReference>
<dbReference type="PANTHER" id="PTHR16515:SF49">
    <property type="entry name" value="GASTRULA ZINC FINGER PROTEIN XLCGF49.1-LIKE-RELATED"/>
    <property type="match status" value="1"/>
</dbReference>
<organism evidence="12 13">
    <name type="scientific">Orchesella dallaii</name>
    <dbReference type="NCBI Taxonomy" id="48710"/>
    <lineage>
        <taxon>Eukaryota</taxon>
        <taxon>Metazoa</taxon>
        <taxon>Ecdysozoa</taxon>
        <taxon>Arthropoda</taxon>
        <taxon>Hexapoda</taxon>
        <taxon>Collembola</taxon>
        <taxon>Entomobryomorpha</taxon>
        <taxon>Entomobryoidea</taxon>
        <taxon>Orchesellidae</taxon>
        <taxon>Orchesellinae</taxon>
        <taxon>Orchesella</taxon>
    </lineage>
</organism>
<dbReference type="PANTHER" id="PTHR16515">
    <property type="entry name" value="PR DOMAIN ZINC FINGER PROTEIN"/>
    <property type="match status" value="1"/>
</dbReference>
<evidence type="ECO:0000256" key="7">
    <source>
        <dbReference type="ARBA" id="ARBA00023242"/>
    </source>
</evidence>
<dbReference type="InterPro" id="IPR013087">
    <property type="entry name" value="Znf_C2H2_type"/>
</dbReference>
<evidence type="ECO:0000256" key="2">
    <source>
        <dbReference type="ARBA" id="ARBA00022723"/>
    </source>
</evidence>
<feature type="domain" description="C2H2-type" evidence="11">
    <location>
        <begin position="126"/>
        <end position="153"/>
    </location>
</feature>
<comment type="subcellular location">
    <subcellularLocation>
        <location evidence="1">Nucleus</location>
    </subcellularLocation>
</comment>
<dbReference type="PROSITE" id="PS50157">
    <property type="entry name" value="ZINC_FINGER_C2H2_2"/>
    <property type="match status" value="5"/>
</dbReference>
<evidence type="ECO:0000256" key="10">
    <source>
        <dbReference type="SAM" id="MobiDB-lite"/>
    </source>
</evidence>
<keyword evidence="7" id="KW-0539">Nucleus</keyword>
<proteinExistence type="predicted"/>
<evidence type="ECO:0000313" key="13">
    <source>
        <dbReference type="Proteomes" id="UP001642540"/>
    </source>
</evidence>
<keyword evidence="5" id="KW-0862">Zinc</keyword>
<evidence type="ECO:0000256" key="9">
    <source>
        <dbReference type="SAM" id="Coils"/>
    </source>
</evidence>
<protein>
    <recommendedName>
        <fullName evidence="11">C2H2-type domain-containing protein</fullName>
    </recommendedName>
</protein>
<name>A0ABP1RP82_9HEXA</name>
<dbReference type="SMART" id="SM00355">
    <property type="entry name" value="ZnF_C2H2"/>
    <property type="match status" value="6"/>
</dbReference>
<reference evidence="12 13" key="1">
    <citation type="submission" date="2024-08" db="EMBL/GenBank/DDBJ databases">
        <authorList>
            <person name="Cucini C."/>
            <person name="Frati F."/>
        </authorList>
    </citation>
    <scope>NUCLEOTIDE SEQUENCE [LARGE SCALE GENOMIC DNA]</scope>
</reference>
<keyword evidence="2" id="KW-0479">Metal-binding</keyword>
<comment type="caution">
    <text evidence="12">The sequence shown here is derived from an EMBL/GenBank/DDBJ whole genome shotgun (WGS) entry which is preliminary data.</text>
</comment>
<dbReference type="EMBL" id="CAXLJM020000092">
    <property type="protein sequence ID" value="CAL8132248.1"/>
    <property type="molecule type" value="Genomic_DNA"/>
</dbReference>
<evidence type="ECO:0000256" key="8">
    <source>
        <dbReference type="PROSITE-ProRule" id="PRU00042"/>
    </source>
</evidence>
<evidence type="ECO:0000256" key="4">
    <source>
        <dbReference type="ARBA" id="ARBA00022771"/>
    </source>
</evidence>
<sequence length="280" mass="32390">MASKTKNCHICVICSKTFKEKHQLTNNFAIHLNERPYKCETCGSSFKRSAHLLQHVLKHTEERPYRCVTCGFRCKRPAHLRSHVLRHGGEKEKPYKCTICKKKFFEKPELKRHRQIHSIHPSIKTHICVFCDRGFLYPNGLDNHIRSHIREKPYSYDVCSQDFTSSNILATHRRSASHQRKLNAGGRVSHDANNASASGRHASTKKKKPVTSPPNNLDTVIAEKEERMQVLNQEIQARKAKVRRLNGEISSREDEFKSLENELERLETAKAKGTNRFLNR</sequence>
<dbReference type="InterPro" id="IPR036236">
    <property type="entry name" value="Znf_C2H2_sf"/>
</dbReference>
<evidence type="ECO:0000259" key="11">
    <source>
        <dbReference type="PROSITE" id="PS50157"/>
    </source>
</evidence>
<keyword evidence="3" id="KW-0677">Repeat</keyword>
<dbReference type="SUPFAM" id="SSF57667">
    <property type="entry name" value="beta-beta-alpha zinc fingers"/>
    <property type="match status" value="3"/>
</dbReference>
<evidence type="ECO:0000256" key="5">
    <source>
        <dbReference type="ARBA" id="ARBA00022833"/>
    </source>
</evidence>